<dbReference type="Pfam" id="PF07963">
    <property type="entry name" value="N_methyl"/>
    <property type="match status" value="1"/>
</dbReference>
<reference evidence="7 8" key="1">
    <citation type="journal article" date="2016" name="Nat. Commun.">
        <title>Thousands of microbial genomes shed light on interconnected biogeochemical processes in an aquifer system.</title>
        <authorList>
            <person name="Anantharaman K."/>
            <person name="Brown C.T."/>
            <person name="Hug L.A."/>
            <person name="Sharon I."/>
            <person name="Castelle C.J."/>
            <person name="Probst A.J."/>
            <person name="Thomas B.C."/>
            <person name="Singh A."/>
            <person name="Wilkins M.J."/>
            <person name="Karaoz U."/>
            <person name="Brodie E.L."/>
            <person name="Williams K.H."/>
            <person name="Hubbard S.S."/>
            <person name="Banfield J.F."/>
        </authorList>
    </citation>
    <scope>NUCLEOTIDE SEQUENCE [LARGE SCALE GENOMIC DNA]</scope>
</reference>
<proteinExistence type="predicted"/>
<dbReference type="PANTHER" id="PTHR30093:SF44">
    <property type="entry name" value="TYPE II SECRETION SYSTEM CORE PROTEIN G"/>
    <property type="match status" value="1"/>
</dbReference>
<dbReference type="SUPFAM" id="SSF54523">
    <property type="entry name" value="Pili subunits"/>
    <property type="match status" value="1"/>
</dbReference>
<dbReference type="EMBL" id="MHSR01000001">
    <property type="protein sequence ID" value="OHA47364.1"/>
    <property type="molecule type" value="Genomic_DNA"/>
</dbReference>
<evidence type="ECO:0000313" key="7">
    <source>
        <dbReference type="EMBL" id="OHA47364.1"/>
    </source>
</evidence>
<dbReference type="InterPro" id="IPR012902">
    <property type="entry name" value="N_methyl_site"/>
</dbReference>
<evidence type="ECO:0000256" key="4">
    <source>
        <dbReference type="ARBA" id="ARBA00022989"/>
    </source>
</evidence>
<comment type="caution">
    <text evidence="7">The sequence shown here is derived from an EMBL/GenBank/DDBJ whole genome shotgun (WGS) entry which is preliminary data.</text>
</comment>
<evidence type="ECO:0000256" key="6">
    <source>
        <dbReference type="SAM" id="Phobius"/>
    </source>
</evidence>
<dbReference type="InterPro" id="IPR000983">
    <property type="entry name" value="Bac_GSPG_pilin"/>
</dbReference>
<dbReference type="GO" id="GO:0015627">
    <property type="term" value="C:type II protein secretion system complex"/>
    <property type="evidence" value="ECO:0007669"/>
    <property type="project" value="InterPro"/>
</dbReference>
<keyword evidence="5 6" id="KW-0472">Membrane</keyword>
<evidence type="ECO:0008006" key="9">
    <source>
        <dbReference type="Google" id="ProtNLM"/>
    </source>
</evidence>
<feature type="transmembrane region" description="Helical" evidence="6">
    <location>
        <begin position="20"/>
        <end position="44"/>
    </location>
</feature>
<evidence type="ECO:0000313" key="8">
    <source>
        <dbReference type="Proteomes" id="UP000178869"/>
    </source>
</evidence>
<dbReference type="Proteomes" id="UP000178869">
    <property type="component" value="Unassembled WGS sequence"/>
</dbReference>
<accession>A0A1G2PGB0</accession>
<comment type="subcellular location">
    <subcellularLocation>
        <location evidence="1">Membrane</location>
        <topology evidence="1">Single-pass membrane protein</topology>
    </subcellularLocation>
</comment>
<keyword evidence="4 6" id="KW-1133">Transmembrane helix</keyword>
<gene>
    <name evidence="7" type="ORF">A2828_02950</name>
</gene>
<dbReference type="PRINTS" id="PR00813">
    <property type="entry name" value="BCTERIALGSPG"/>
</dbReference>
<organism evidence="7 8">
    <name type="scientific">Candidatus Terrybacteria bacterium RIFCSPHIGHO2_01_FULL_43_35</name>
    <dbReference type="NCBI Taxonomy" id="1802361"/>
    <lineage>
        <taxon>Bacteria</taxon>
        <taxon>Candidatus Terryibacteriota</taxon>
    </lineage>
</organism>
<dbReference type="InterPro" id="IPR045584">
    <property type="entry name" value="Pilin-like"/>
</dbReference>
<evidence type="ECO:0000256" key="3">
    <source>
        <dbReference type="ARBA" id="ARBA00022692"/>
    </source>
</evidence>
<dbReference type="Gene3D" id="3.30.700.10">
    <property type="entry name" value="Glycoprotein, Type 4 Pilin"/>
    <property type="match status" value="1"/>
</dbReference>
<evidence type="ECO:0000256" key="2">
    <source>
        <dbReference type="ARBA" id="ARBA00022481"/>
    </source>
</evidence>
<evidence type="ECO:0000256" key="1">
    <source>
        <dbReference type="ARBA" id="ARBA00004167"/>
    </source>
</evidence>
<dbReference type="GO" id="GO:0015628">
    <property type="term" value="P:protein secretion by the type II secretion system"/>
    <property type="evidence" value="ECO:0007669"/>
    <property type="project" value="InterPro"/>
</dbReference>
<dbReference type="GO" id="GO:0016020">
    <property type="term" value="C:membrane"/>
    <property type="evidence" value="ECO:0007669"/>
    <property type="project" value="UniProtKB-SubCell"/>
</dbReference>
<dbReference type="NCBIfam" id="TIGR02532">
    <property type="entry name" value="IV_pilin_GFxxxE"/>
    <property type="match status" value="1"/>
</dbReference>
<dbReference type="PROSITE" id="PS00409">
    <property type="entry name" value="PROKAR_NTER_METHYL"/>
    <property type="match status" value="1"/>
</dbReference>
<evidence type="ECO:0000256" key="5">
    <source>
        <dbReference type="ARBA" id="ARBA00023136"/>
    </source>
</evidence>
<sequence length="204" mass="21115">MTKVINRYRKLLSARAQGGFTLIELLVVIAIIAVLAAVVLVALGNARTRSRDARRVSDLNNIALALEIYVDQAADGLYPTIGTSDTPATMITQWGDLLTALRGPDIIQGDVQDPLNTNTRVYSAQHNNTGTARSSYLLATDLETASTASCASDYDDATIGAAPVASANGCGEGPPAGLTPGNCDGAETGTIPVDYCICNGPACG</sequence>
<keyword evidence="2" id="KW-0488">Methylation</keyword>
<keyword evidence="3 6" id="KW-0812">Transmembrane</keyword>
<name>A0A1G2PGB0_9BACT</name>
<dbReference type="AlphaFoldDB" id="A0A1G2PGB0"/>
<dbReference type="PANTHER" id="PTHR30093">
    <property type="entry name" value="GENERAL SECRETION PATHWAY PROTEIN G"/>
    <property type="match status" value="1"/>
</dbReference>
<protein>
    <recommendedName>
        <fullName evidence="9">Type II secretion system protein GspG C-terminal domain-containing protein</fullName>
    </recommendedName>
</protein>